<sequence length="163" mass="19071">MSNPLTLRLQQMALDVRPIIELLARENGSTVVEATLEDILFWLLKECGKELMRDDRSDRFFKLVDHIEAWAWLYRGGFRSWNPSTATPDQGKACEWWLQNVPQEIRRPSLYEGVNLFLERQGDVLRGTDGRQWPGIFFLLRCIREWFDAARAAGIPIKDERGY</sequence>
<gene>
    <name evidence="1" type="ORF">CC80DRAFT_551959</name>
</gene>
<dbReference type="AlphaFoldDB" id="A0A6A5TLZ7"/>
<evidence type="ECO:0000313" key="1">
    <source>
        <dbReference type="EMBL" id="KAF1952950.1"/>
    </source>
</evidence>
<proteinExistence type="predicted"/>
<protein>
    <submittedName>
        <fullName evidence="1">Uncharacterized protein</fullName>
    </submittedName>
</protein>
<name>A0A6A5TLZ7_9PLEO</name>
<evidence type="ECO:0000313" key="2">
    <source>
        <dbReference type="Proteomes" id="UP000800035"/>
    </source>
</evidence>
<dbReference type="Proteomes" id="UP000800035">
    <property type="component" value="Unassembled WGS sequence"/>
</dbReference>
<dbReference type="EMBL" id="ML977007">
    <property type="protein sequence ID" value="KAF1952950.1"/>
    <property type="molecule type" value="Genomic_DNA"/>
</dbReference>
<reference evidence="1" key="1">
    <citation type="journal article" date="2020" name="Stud. Mycol.">
        <title>101 Dothideomycetes genomes: a test case for predicting lifestyles and emergence of pathogens.</title>
        <authorList>
            <person name="Haridas S."/>
            <person name="Albert R."/>
            <person name="Binder M."/>
            <person name="Bloem J."/>
            <person name="Labutti K."/>
            <person name="Salamov A."/>
            <person name="Andreopoulos B."/>
            <person name="Baker S."/>
            <person name="Barry K."/>
            <person name="Bills G."/>
            <person name="Bluhm B."/>
            <person name="Cannon C."/>
            <person name="Castanera R."/>
            <person name="Culley D."/>
            <person name="Daum C."/>
            <person name="Ezra D."/>
            <person name="Gonzalez J."/>
            <person name="Henrissat B."/>
            <person name="Kuo A."/>
            <person name="Liang C."/>
            <person name="Lipzen A."/>
            <person name="Lutzoni F."/>
            <person name="Magnuson J."/>
            <person name="Mondo S."/>
            <person name="Nolan M."/>
            <person name="Ohm R."/>
            <person name="Pangilinan J."/>
            <person name="Park H.-J."/>
            <person name="Ramirez L."/>
            <person name="Alfaro M."/>
            <person name="Sun H."/>
            <person name="Tritt A."/>
            <person name="Yoshinaga Y."/>
            <person name="Zwiers L.-H."/>
            <person name="Turgeon B."/>
            <person name="Goodwin S."/>
            <person name="Spatafora J."/>
            <person name="Crous P."/>
            <person name="Grigoriev I."/>
        </authorList>
    </citation>
    <scope>NUCLEOTIDE SEQUENCE</scope>
    <source>
        <strain evidence="1">CBS 675.92</strain>
    </source>
</reference>
<accession>A0A6A5TLZ7</accession>
<organism evidence="1 2">
    <name type="scientific">Byssothecium circinans</name>
    <dbReference type="NCBI Taxonomy" id="147558"/>
    <lineage>
        <taxon>Eukaryota</taxon>
        <taxon>Fungi</taxon>
        <taxon>Dikarya</taxon>
        <taxon>Ascomycota</taxon>
        <taxon>Pezizomycotina</taxon>
        <taxon>Dothideomycetes</taxon>
        <taxon>Pleosporomycetidae</taxon>
        <taxon>Pleosporales</taxon>
        <taxon>Massarineae</taxon>
        <taxon>Massarinaceae</taxon>
        <taxon>Byssothecium</taxon>
    </lineage>
</organism>
<keyword evidence="2" id="KW-1185">Reference proteome</keyword>